<name>A0A2P4X4P9_9STRA</name>
<protein>
    <recommendedName>
        <fullName evidence="3">Reverse transcriptase</fullName>
    </recommendedName>
</protein>
<evidence type="ECO:0000313" key="1">
    <source>
        <dbReference type="EMBL" id="POM60523.1"/>
    </source>
</evidence>
<proteinExistence type="predicted"/>
<sequence length="230" mass="25337">MHLVVDAELFDHWDVHVSSFGAVPKGNELATAIRLIHDLSHPFSECPNELTDMSSLPPAQHEHVAALARRVDLPRTHFPMAEIYLLKGDVNGAFRHLRQHANDVEWMCGLLPQRYARVVNLSAPFGWTGSPVNYGVFGRAISFLVGRESMAANATNTESFFAYEWVDDHVLIEPNIGARCPVAEDTLRLAMLAIFGPVTINVSKFTSSSTTATQVGLEWDTVCPYGSSSS</sequence>
<accession>A0A2P4X4P9</accession>
<dbReference type="AlphaFoldDB" id="A0A2P4X4P9"/>
<keyword evidence="2" id="KW-1185">Reference proteome</keyword>
<reference evidence="1 2" key="1">
    <citation type="journal article" date="2017" name="Genome Biol. Evol.">
        <title>Phytophthora megakarya and P. palmivora, closely related causal agents of cacao black pod rot, underwent increases in genome sizes and gene numbers by different mechanisms.</title>
        <authorList>
            <person name="Ali S.S."/>
            <person name="Shao J."/>
            <person name="Lary D.J."/>
            <person name="Kronmiller B."/>
            <person name="Shen D."/>
            <person name="Strem M.D."/>
            <person name="Amoako-Attah I."/>
            <person name="Akrofi A.Y."/>
            <person name="Begoude B.A."/>
            <person name="Ten Hoopen G.M."/>
            <person name="Coulibaly K."/>
            <person name="Kebe B.I."/>
            <person name="Melnick R.L."/>
            <person name="Guiltinan M.J."/>
            <person name="Tyler B.M."/>
            <person name="Meinhardt L.W."/>
            <person name="Bailey B.A."/>
        </authorList>
    </citation>
    <scope>NUCLEOTIDE SEQUENCE [LARGE SCALE GENOMIC DNA]</scope>
    <source>
        <strain evidence="2">sbr112.9</strain>
    </source>
</reference>
<comment type="caution">
    <text evidence="1">The sequence shown here is derived from an EMBL/GenBank/DDBJ whole genome shotgun (WGS) entry which is preliminary data.</text>
</comment>
<evidence type="ECO:0008006" key="3">
    <source>
        <dbReference type="Google" id="ProtNLM"/>
    </source>
</evidence>
<gene>
    <name evidence="1" type="ORF">PHPALM_30621</name>
</gene>
<dbReference type="Proteomes" id="UP000237271">
    <property type="component" value="Unassembled WGS sequence"/>
</dbReference>
<dbReference type="EMBL" id="NCKW01016858">
    <property type="protein sequence ID" value="POM60523.1"/>
    <property type="molecule type" value="Genomic_DNA"/>
</dbReference>
<organism evidence="1 2">
    <name type="scientific">Phytophthora palmivora</name>
    <dbReference type="NCBI Taxonomy" id="4796"/>
    <lineage>
        <taxon>Eukaryota</taxon>
        <taxon>Sar</taxon>
        <taxon>Stramenopiles</taxon>
        <taxon>Oomycota</taxon>
        <taxon>Peronosporomycetes</taxon>
        <taxon>Peronosporales</taxon>
        <taxon>Peronosporaceae</taxon>
        <taxon>Phytophthora</taxon>
    </lineage>
</organism>
<dbReference type="OrthoDB" id="116062at2759"/>
<evidence type="ECO:0000313" key="2">
    <source>
        <dbReference type="Proteomes" id="UP000237271"/>
    </source>
</evidence>